<comment type="caution">
    <text evidence="3">The sequence shown here is derived from an EMBL/GenBank/DDBJ whole genome shotgun (WGS) entry which is preliminary data.</text>
</comment>
<accession>A0A6A4V1A6</accession>
<evidence type="ECO:0000313" key="3">
    <source>
        <dbReference type="EMBL" id="KAF0286929.1"/>
    </source>
</evidence>
<dbReference type="PANTHER" id="PTHR18952:SF228">
    <property type="entry name" value="CARBONIC ANHYDRASE-RELATED PROTEIN A, ISOFORM B"/>
    <property type="match status" value="1"/>
</dbReference>
<dbReference type="SUPFAM" id="SSF51069">
    <property type="entry name" value="Carbonic anhydrase"/>
    <property type="match status" value="1"/>
</dbReference>
<dbReference type="GO" id="GO:0006730">
    <property type="term" value="P:one-carbon metabolic process"/>
    <property type="evidence" value="ECO:0007669"/>
    <property type="project" value="TreeGrafter"/>
</dbReference>
<dbReference type="InterPro" id="IPR023561">
    <property type="entry name" value="Carbonic_anhydrase_a-class"/>
</dbReference>
<dbReference type="AlphaFoldDB" id="A0A6A4V1A6"/>
<dbReference type="InterPro" id="IPR036398">
    <property type="entry name" value="CA_dom_sf"/>
</dbReference>
<dbReference type="Pfam" id="PF00194">
    <property type="entry name" value="Carb_anhydrase"/>
    <property type="match status" value="1"/>
</dbReference>
<evidence type="ECO:0000313" key="4">
    <source>
        <dbReference type="Proteomes" id="UP000440578"/>
    </source>
</evidence>
<comment type="similarity">
    <text evidence="1">Belongs to the alpha-carbonic anhydrase family.</text>
</comment>
<dbReference type="GO" id="GO:0004089">
    <property type="term" value="F:carbonate dehydratase activity"/>
    <property type="evidence" value="ECO:0007669"/>
    <property type="project" value="InterPro"/>
</dbReference>
<feature type="domain" description="Alpha-carbonic anhydrase" evidence="2">
    <location>
        <begin position="1"/>
        <end position="250"/>
    </location>
</feature>
<dbReference type="PROSITE" id="PS51144">
    <property type="entry name" value="ALPHA_CA_2"/>
    <property type="match status" value="1"/>
</dbReference>
<dbReference type="Gene3D" id="3.10.200.10">
    <property type="entry name" value="Alpha carbonic anhydrase"/>
    <property type="match status" value="1"/>
</dbReference>
<proteinExistence type="inferred from homology"/>
<dbReference type="InterPro" id="IPR001148">
    <property type="entry name" value="CA_dom"/>
</dbReference>
<reference evidence="3 4" key="1">
    <citation type="submission" date="2019-07" db="EMBL/GenBank/DDBJ databases">
        <title>Draft genome assembly of a fouling barnacle, Amphibalanus amphitrite (Darwin, 1854): The first reference genome for Thecostraca.</title>
        <authorList>
            <person name="Kim W."/>
        </authorList>
    </citation>
    <scope>NUCLEOTIDE SEQUENCE [LARGE SCALE GENOMIC DNA]</scope>
    <source>
        <strain evidence="3">SNU_AA5</strain>
        <tissue evidence="3">Soma without cirri and trophi</tissue>
    </source>
</reference>
<gene>
    <name evidence="3" type="primary">CA10_0</name>
    <name evidence="3" type="ORF">FJT64_014578</name>
</gene>
<dbReference type="GO" id="GO:0008270">
    <property type="term" value="F:zinc ion binding"/>
    <property type="evidence" value="ECO:0007669"/>
    <property type="project" value="InterPro"/>
</dbReference>
<keyword evidence="4" id="KW-1185">Reference proteome</keyword>
<dbReference type="Proteomes" id="UP000440578">
    <property type="component" value="Unassembled WGS sequence"/>
</dbReference>
<dbReference type="PANTHER" id="PTHR18952">
    <property type="entry name" value="CARBONIC ANHYDRASE"/>
    <property type="match status" value="1"/>
</dbReference>
<evidence type="ECO:0000256" key="1">
    <source>
        <dbReference type="ARBA" id="ARBA00010718"/>
    </source>
</evidence>
<evidence type="ECO:0000259" key="2">
    <source>
        <dbReference type="PROSITE" id="PS51144"/>
    </source>
</evidence>
<dbReference type="EMBL" id="VIIS01002221">
    <property type="protein sequence ID" value="KAF0286929.1"/>
    <property type="molecule type" value="Genomic_DNA"/>
</dbReference>
<dbReference type="OrthoDB" id="5978072at2759"/>
<sequence length="276" mass="31111">MSGNPAPPLPGPAYWGVFNSDWHFCARGRQQSPIDIDPYKLLFDPLLRPVHLDRVQTRGLLNNTGRLLMFRTEDGDGWPPLNISGGPLLYTYQLAEIHIHFGINNSTGSEHKIHGYYFPAEVQLYGFNSDLYKTMSEAVLRPQGIVAVSIMVQVGHRDPIGSTCAIQDLLVRDLLPQTKHYITYEGSTTLPGCWETATWVLSNKPIYLSPAELHRMQGLVQGSKEETKGLLGNNRRPLQQAHHRTVRTNINFPGAGEKYCPTMEQQMFYKANRPGR</sequence>
<organism evidence="3 4">
    <name type="scientific">Amphibalanus amphitrite</name>
    <name type="common">Striped barnacle</name>
    <name type="synonym">Balanus amphitrite</name>
    <dbReference type="NCBI Taxonomy" id="1232801"/>
    <lineage>
        <taxon>Eukaryota</taxon>
        <taxon>Metazoa</taxon>
        <taxon>Ecdysozoa</taxon>
        <taxon>Arthropoda</taxon>
        <taxon>Crustacea</taxon>
        <taxon>Multicrustacea</taxon>
        <taxon>Cirripedia</taxon>
        <taxon>Thoracica</taxon>
        <taxon>Thoracicalcarea</taxon>
        <taxon>Balanomorpha</taxon>
        <taxon>Balanoidea</taxon>
        <taxon>Balanidae</taxon>
        <taxon>Amphibalaninae</taxon>
        <taxon>Amphibalanus</taxon>
    </lineage>
</organism>
<protein>
    <submittedName>
        <fullName evidence="3">Carbonic anhydrase-related protein 10</fullName>
    </submittedName>
</protein>
<name>A0A6A4V1A6_AMPAM</name>
<dbReference type="SMART" id="SM01057">
    <property type="entry name" value="Carb_anhydrase"/>
    <property type="match status" value="1"/>
</dbReference>